<protein>
    <submittedName>
        <fullName evidence="5">BlaI/MecI/CopY family transcriptional regulator</fullName>
    </submittedName>
</protein>
<dbReference type="Gene3D" id="1.10.4040.10">
    <property type="entry name" value="Penicillinase repressor domain"/>
    <property type="match status" value="1"/>
</dbReference>
<dbReference type="Pfam" id="PF03965">
    <property type="entry name" value="Penicillinase_R"/>
    <property type="match status" value="1"/>
</dbReference>
<dbReference type="Gene3D" id="1.10.10.10">
    <property type="entry name" value="Winged helix-like DNA-binding domain superfamily/Winged helix DNA-binding domain"/>
    <property type="match status" value="1"/>
</dbReference>
<dbReference type="InterPro" id="IPR005650">
    <property type="entry name" value="BlaI_family"/>
</dbReference>
<gene>
    <name evidence="5" type="ORF">HZF24_04840</name>
</gene>
<evidence type="ECO:0000256" key="3">
    <source>
        <dbReference type="ARBA" id="ARBA00023125"/>
    </source>
</evidence>
<dbReference type="GO" id="GO:0045892">
    <property type="term" value="P:negative regulation of DNA-templated transcription"/>
    <property type="evidence" value="ECO:0007669"/>
    <property type="project" value="InterPro"/>
</dbReference>
<proteinExistence type="inferred from homology"/>
<accession>A0A974GVL8</accession>
<organism evidence="5 6">
    <name type="scientific">Sedimentibacter hydroxybenzoicus DSM 7310</name>
    <dbReference type="NCBI Taxonomy" id="1123245"/>
    <lineage>
        <taxon>Bacteria</taxon>
        <taxon>Bacillati</taxon>
        <taxon>Bacillota</taxon>
        <taxon>Tissierellia</taxon>
        <taxon>Sedimentibacter</taxon>
    </lineage>
</organism>
<evidence type="ECO:0000256" key="4">
    <source>
        <dbReference type="ARBA" id="ARBA00023163"/>
    </source>
</evidence>
<name>A0A974GVL8_SEDHY</name>
<dbReference type="InterPro" id="IPR036390">
    <property type="entry name" value="WH_DNA-bd_sf"/>
</dbReference>
<dbReference type="PIRSF" id="PIRSF019455">
    <property type="entry name" value="CopR_AtkY"/>
    <property type="match status" value="1"/>
</dbReference>
<keyword evidence="4" id="KW-0804">Transcription</keyword>
<dbReference type="InterPro" id="IPR036388">
    <property type="entry name" value="WH-like_DNA-bd_sf"/>
</dbReference>
<sequence length="124" mass="14434">MKRDKISITEAELEIMNVLWASGEPMTAQQVSDTLHGKDWKYSTIATLFSRMVDKGTVTYEKRGRFFYYTPSINEKEYKTHETKNFISNLYNGSVKNLVASLFESKQMSAEDIDEIKKLFELEE</sequence>
<dbReference type="Proteomes" id="UP000611629">
    <property type="component" value="Unassembled WGS sequence"/>
</dbReference>
<keyword evidence="2" id="KW-0805">Transcription regulation</keyword>
<comment type="similarity">
    <text evidence="1">Belongs to the BlaI transcriptional regulatory family.</text>
</comment>
<dbReference type="EMBL" id="JACBNQ010000003">
    <property type="protein sequence ID" value="NYB73461.1"/>
    <property type="molecule type" value="Genomic_DNA"/>
</dbReference>
<reference evidence="5" key="1">
    <citation type="submission" date="2020-07" db="EMBL/GenBank/DDBJ databases">
        <title>Genomic analysis of a strain of Sedimentibacter Hydroxybenzoicus DSM7310.</title>
        <authorList>
            <person name="Ma S."/>
        </authorList>
    </citation>
    <scope>NUCLEOTIDE SEQUENCE</scope>
    <source>
        <strain evidence="5">DSM 7310</strain>
    </source>
</reference>
<comment type="caution">
    <text evidence="5">The sequence shown here is derived from an EMBL/GenBank/DDBJ whole genome shotgun (WGS) entry which is preliminary data.</text>
</comment>
<evidence type="ECO:0000313" key="6">
    <source>
        <dbReference type="Proteomes" id="UP000611629"/>
    </source>
</evidence>
<dbReference type="GO" id="GO:0003677">
    <property type="term" value="F:DNA binding"/>
    <property type="evidence" value="ECO:0007669"/>
    <property type="project" value="UniProtKB-KW"/>
</dbReference>
<dbReference type="SUPFAM" id="SSF46785">
    <property type="entry name" value="Winged helix' DNA-binding domain"/>
    <property type="match status" value="1"/>
</dbReference>
<keyword evidence="6" id="KW-1185">Reference proteome</keyword>
<keyword evidence="3" id="KW-0238">DNA-binding</keyword>
<evidence type="ECO:0000256" key="2">
    <source>
        <dbReference type="ARBA" id="ARBA00023015"/>
    </source>
</evidence>
<dbReference type="RefSeq" id="WP_179237161.1">
    <property type="nucleotide sequence ID" value="NZ_JACBNQ010000003.1"/>
</dbReference>
<evidence type="ECO:0000313" key="5">
    <source>
        <dbReference type="EMBL" id="NYB73461.1"/>
    </source>
</evidence>
<evidence type="ECO:0000256" key="1">
    <source>
        <dbReference type="ARBA" id="ARBA00011046"/>
    </source>
</evidence>
<dbReference type="AlphaFoldDB" id="A0A974GVL8"/>